<sequence length="301" mass="33065">MTEDNPQRREDPGDEENMEPGELEMQLSEGQATQMNVARAILALVFCTFFTASYLTNKYVLSVLKFTFPTIFQGWQTLSGTLLLLVTWKLGLVEFNGFSRSATFSQLPGCILFIGNIYAGSKALSLLPIPFFFVLQNVSEVLAFLISAITQRKKPSWTKFLSVCLLLGSSSALIHSSPQFGPSGFTWASIHLFCVGTYKVFQKNTKTSLLSAMLLSTFAYSTGDLLGALEFPLLTSYRFHTGFLGSAVFSFLLMLATVKLKSSLSPEQCGVLFFLAKILASGLSFVLPSLAVVLNPEALCW</sequence>
<accession>A0A553QN27</accession>
<feature type="transmembrane region" description="Helical" evidence="2">
    <location>
        <begin position="75"/>
        <end position="92"/>
    </location>
</feature>
<dbReference type="AlphaFoldDB" id="A0A553QN27"/>
<evidence type="ECO:0000256" key="2">
    <source>
        <dbReference type="SAM" id="Phobius"/>
    </source>
</evidence>
<evidence type="ECO:0000313" key="4">
    <source>
        <dbReference type="Proteomes" id="UP000316079"/>
    </source>
</evidence>
<dbReference type="Proteomes" id="UP000316079">
    <property type="component" value="Unassembled WGS sequence"/>
</dbReference>
<name>A0A553QN27_9TELE</name>
<feature type="transmembrane region" description="Helical" evidence="2">
    <location>
        <begin position="127"/>
        <end position="148"/>
    </location>
</feature>
<feature type="region of interest" description="Disordered" evidence="1">
    <location>
        <begin position="1"/>
        <end position="20"/>
    </location>
</feature>
<gene>
    <name evidence="3" type="ORF">DNTS_013522</name>
</gene>
<reference evidence="3 4" key="1">
    <citation type="journal article" date="2019" name="Sci. Data">
        <title>Hybrid genome assembly and annotation of Danionella translucida.</title>
        <authorList>
            <person name="Kadobianskyi M."/>
            <person name="Schulze L."/>
            <person name="Schuelke M."/>
            <person name="Judkewitz B."/>
        </authorList>
    </citation>
    <scope>NUCLEOTIDE SEQUENCE [LARGE SCALE GENOMIC DNA]</scope>
    <source>
        <strain evidence="3 4">Bolton</strain>
    </source>
</reference>
<dbReference type="EMBL" id="SRMA01025752">
    <property type="protein sequence ID" value="TRY91392.1"/>
    <property type="molecule type" value="Genomic_DNA"/>
</dbReference>
<feature type="compositionally biased region" description="Basic and acidic residues" evidence="1">
    <location>
        <begin position="1"/>
        <end position="11"/>
    </location>
</feature>
<feature type="transmembrane region" description="Helical" evidence="2">
    <location>
        <begin position="37"/>
        <end position="55"/>
    </location>
</feature>
<comment type="caution">
    <text evidence="3">The sequence shown here is derived from an EMBL/GenBank/DDBJ whole genome shotgun (WGS) entry which is preliminary data.</text>
</comment>
<dbReference type="OrthoDB" id="417037at2759"/>
<evidence type="ECO:0000256" key="1">
    <source>
        <dbReference type="SAM" id="MobiDB-lite"/>
    </source>
</evidence>
<feature type="transmembrane region" description="Helical" evidence="2">
    <location>
        <begin position="104"/>
        <end position="121"/>
    </location>
</feature>
<keyword evidence="2" id="KW-0812">Transmembrane</keyword>
<evidence type="ECO:0000313" key="3">
    <source>
        <dbReference type="EMBL" id="TRY91392.1"/>
    </source>
</evidence>
<keyword evidence="4" id="KW-1185">Reference proteome</keyword>
<evidence type="ECO:0008006" key="5">
    <source>
        <dbReference type="Google" id="ProtNLM"/>
    </source>
</evidence>
<organism evidence="3 4">
    <name type="scientific">Danionella cerebrum</name>
    <dbReference type="NCBI Taxonomy" id="2873325"/>
    <lineage>
        <taxon>Eukaryota</taxon>
        <taxon>Metazoa</taxon>
        <taxon>Chordata</taxon>
        <taxon>Craniata</taxon>
        <taxon>Vertebrata</taxon>
        <taxon>Euteleostomi</taxon>
        <taxon>Actinopterygii</taxon>
        <taxon>Neopterygii</taxon>
        <taxon>Teleostei</taxon>
        <taxon>Ostariophysi</taxon>
        <taxon>Cypriniformes</taxon>
        <taxon>Danionidae</taxon>
        <taxon>Danioninae</taxon>
        <taxon>Danionella</taxon>
    </lineage>
</organism>
<feature type="transmembrane region" description="Helical" evidence="2">
    <location>
        <begin position="239"/>
        <end position="258"/>
    </location>
</feature>
<keyword evidence="2" id="KW-1133">Transmembrane helix</keyword>
<proteinExistence type="predicted"/>
<protein>
    <recommendedName>
        <fullName evidence="5">Sugar phosphate transporter domain-containing protein</fullName>
    </recommendedName>
</protein>
<feature type="transmembrane region" description="Helical" evidence="2">
    <location>
        <begin position="270"/>
        <end position="294"/>
    </location>
</feature>
<feature type="transmembrane region" description="Helical" evidence="2">
    <location>
        <begin position="208"/>
        <end position="227"/>
    </location>
</feature>
<keyword evidence="2" id="KW-0472">Membrane</keyword>